<dbReference type="GO" id="GO:0003677">
    <property type="term" value="F:DNA binding"/>
    <property type="evidence" value="ECO:0007669"/>
    <property type="project" value="InterPro"/>
</dbReference>
<dbReference type="Gene3D" id="1.10.443.10">
    <property type="entry name" value="Intergrase catalytic core"/>
    <property type="match status" value="1"/>
</dbReference>
<dbReference type="PANTHER" id="PTHR34605:SF5">
    <property type="entry name" value="INTEGRASE_RECOMBINASE XERD HOMOLOG"/>
    <property type="match status" value="1"/>
</dbReference>
<proteinExistence type="predicted"/>
<dbReference type="PANTHER" id="PTHR34605">
    <property type="entry name" value="PHAGE_INTEGRASE DOMAIN-CONTAINING PROTEIN"/>
    <property type="match status" value="1"/>
</dbReference>
<evidence type="ECO:0000313" key="3">
    <source>
        <dbReference type="Proteomes" id="UP001190700"/>
    </source>
</evidence>
<keyword evidence="3" id="KW-1185">Reference proteome</keyword>
<dbReference type="AlphaFoldDB" id="A0AAE0KUY5"/>
<sequence length="218" mass="24367">MPITLEDLSRMSQEVDRSTVAGRVLRAPILVGFYGLFRKDNLTAGKAHAWNARGALVREDILFSERGDTVWIRIRHSKTIQCGERYRWVPLVAVPGSDLCPVEALRVYMLATVGMRDDAQLFQMEGKGKRGGLVPMTRAALVVGIKSMAEKAGLDSSRYAGHSPRRDGATAAQRLVDKLYIKLQGDWKSDCWERYCELDEEQRLILPAAFAEAAKELS</sequence>
<dbReference type="InterPro" id="IPR011010">
    <property type="entry name" value="DNA_brk_join_enz"/>
</dbReference>
<dbReference type="Proteomes" id="UP001190700">
    <property type="component" value="Unassembled WGS sequence"/>
</dbReference>
<dbReference type="InterPro" id="IPR052925">
    <property type="entry name" value="Phage_Integrase-like_Recomb"/>
</dbReference>
<reference evidence="2 3" key="1">
    <citation type="journal article" date="2015" name="Genome Biol. Evol.">
        <title>Comparative Genomics of a Bacterivorous Green Alga Reveals Evolutionary Causalities and Consequences of Phago-Mixotrophic Mode of Nutrition.</title>
        <authorList>
            <person name="Burns J.A."/>
            <person name="Paasch A."/>
            <person name="Narechania A."/>
            <person name="Kim E."/>
        </authorList>
    </citation>
    <scope>NUCLEOTIDE SEQUENCE [LARGE SCALE GENOMIC DNA]</scope>
    <source>
        <strain evidence="2 3">PLY_AMNH</strain>
    </source>
</reference>
<dbReference type="SUPFAM" id="SSF56349">
    <property type="entry name" value="DNA breaking-rejoining enzymes"/>
    <property type="match status" value="1"/>
</dbReference>
<comment type="caution">
    <text evidence="2">The sequence shown here is derived from an EMBL/GenBank/DDBJ whole genome shotgun (WGS) entry which is preliminary data.</text>
</comment>
<evidence type="ECO:0008006" key="4">
    <source>
        <dbReference type="Google" id="ProtNLM"/>
    </source>
</evidence>
<gene>
    <name evidence="2" type="ORF">CYMTET_29638</name>
</gene>
<keyword evidence="1" id="KW-0233">DNA recombination</keyword>
<accession>A0AAE0KUY5</accession>
<dbReference type="GO" id="GO:0006310">
    <property type="term" value="P:DNA recombination"/>
    <property type="evidence" value="ECO:0007669"/>
    <property type="project" value="UniProtKB-KW"/>
</dbReference>
<name>A0AAE0KUY5_9CHLO</name>
<dbReference type="EMBL" id="LGRX02016885">
    <property type="protein sequence ID" value="KAK3261454.1"/>
    <property type="molecule type" value="Genomic_DNA"/>
</dbReference>
<dbReference type="InterPro" id="IPR013762">
    <property type="entry name" value="Integrase-like_cat_sf"/>
</dbReference>
<evidence type="ECO:0000256" key="1">
    <source>
        <dbReference type="ARBA" id="ARBA00023172"/>
    </source>
</evidence>
<evidence type="ECO:0000313" key="2">
    <source>
        <dbReference type="EMBL" id="KAK3261454.1"/>
    </source>
</evidence>
<dbReference type="GO" id="GO:0015074">
    <property type="term" value="P:DNA integration"/>
    <property type="evidence" value="ECO:0007669"/>
    <property type="project" value="InterPro"/>
</dbReference>
<organism evidence="2 3">
    <name type="scientific">Cymbomonas tetramitiformis</name>
    <dbReference type="NCBI Taxonomy" id="36881"/>
    <lineage>
        <taxon>Eukaryota</taxon>
        <taxon>Viridiplantae</taxon>
        <taxon>Chlorophyta</taxon>
        <taxon>Pyramimonadophyceae</taxon>
        <taxon>Pyramimonadales</taxon>
        <taxon>Pyramimonadaceae</taxon>
        <taxon>Cymbomonas</taxon>
    </lineage>
</organism>
<protein>
    <recommendedName>
        <fullName evidence="4">Tyr recombinase domain-containing protein</fullName>
    </recommendedName>
</protein>